<dbReference type="EMBL" id="JACGCI010000132">
    <property type="protein sequence ID" value="KAF6743935.1"/>
    <property type="molecule type" value="Genomic_DNA"/>
</dbReference>
<feature type="compositionally biased region" description="Basic and acidic residues" evidence="1">
    <location>
        <begin position="108"/>
        <end position="119"/>
    </location>
</feature>
<sequence>MAHPPASAPAAPSKKRKRTPTTSTIPEPTTTTIPNTTTTAPRTAAPTPAHFARLTVIWALDRRIPTPASRAAWAAARGLDAAKKLGLEIPEGSYEMDVGDPDEEEEEERKGTEEREEKDRKKRVRVKKEVVEEGEMRREEEGEEAKGMGDTARVAMPPQTSPAPSSTLMPHALMEVDGAVDDCRRHPRSLRRDPKASSDPVTVLPPTLVSIHKPSSMLGAIPFCVAASASGSTPAHKGLEASVS</sequence>
<dbReference type="Proteomes" id="UP000521943">
    <property type="component" value="Unassembled WGS sequence"/>
</dbReference>
<name>A0A8H6HCI7_9AGAR</name>
<protein>
    <submittedName>
        <fullName evidence="2">Uncharacterized protein</fullName>
    </submittedName>
</protein>
<organism evidence="2 3">
    <name type="scientific">Ephemerocybe angulata</name>
    <dbReference type="NCBI Taxonomy" id="980116"/>
    <lineage>
        <taxon>Eukaryota</taxon>
        <taxon>Fungi</taxon>
        <taxon>Dikarya</taxon>
        <taxon>Basidiomycota</taxon>
        <taxon>Agaricomycotina</taxon>
        <taxon>Agaricomycetes</taxon>
        <taxon>Agaricomycetidae</taxon>
        <taxon>Agaricales</taxon>
        <taxon>Agaricineae</taxon>
        <taxon>Psathyrellaceae</taxon>
        <taxon>Ephemerocybe</taxon>
    </lineage>
</organism>
<feature type="region of interest" description="Disordered" evidence="1">
    <location>
        <begin position="1"/>
        <end position="49"/>
    </location>
</feature>
<gene>
    <name evidence="2" type="ORF">DFP72DRAFT_858192</name>
</gene>
<reference evidence="2 3" key="1">
    <citation type="submission" date="2020-07" db="EMBL/GenBank/DDBJ databases">
        <title>Comparative genomics of pyrophilous fungi reveals a link between fire events and developmental genes.</title>
        <authorList>
            <consortium name="DOE Joint Genome Institute"/>
            <person name="Steindorff A.S."/>
            <person name="Carver A."/>
            <person name="Calhoun S."/>
            <person name="Stillman K."/>
            <person name="Liu H."/>
            <person name="Lipzen A."/>
            <person name="Pangilinan J."/>
            <person name="Labutti K."/>
            <person name="Bruns T.D."/>
            <person name="Grigoriev I.V."/>
        </authorList>
    </citation>
    <scope>NUCLEOTIDE SEQUENCE [LARGE SCALE GENOMIC DNA]</scope>
    <source>
        <strain evidence="2 3">CBS 144469</strain>
    </source>
</reference>
<evidence type="ECO:0000256" key="1">
    <source>
        <dbReference type="SAM" id="MobiDB-lite"/>
    </source>
</evidence>
<evidence type="ECO:0000313" key="2">
    <source>
        <dbReference type="EMBL" id="KAF6743935.1"/>
    </source>
</evidence>
<comment type="caution">
    <text evidence="2">The sequence shown here is derived from an EMBL/GenBank/DDBJ whole genome shotgun (WGS) entry which is preliminary data.</text>
</comment>
<feature type="region of interest" description="Disordered" evidence="1">
    <location>
        <begin position="185"/>
        <end position="205"/>
    </location>
</feature>
<accession>A0A8H6HCI7</accession>
<keyword evidence="3" id="KW-1185">Reference proteome</keyword>
<feature type="compositionally biased region" description="Low complexity" evidence="1">
    <location>
        <begin position="1"/>
        <end position="12"/>
    </location>
</feature>
<feature type="compositionally biased region" description="Low complexity" evidence="1">
    <location>
        <begin position="20"/>
        <end position="49"/>
    </location>
</feature>
<evidence type="ECO:0000313" key="3">
    <source>
        <dbReference type="Proteomes" id="UP000521943"/>
    </source>
</evidence>
<proteinExistence type="predicted"/>
<feature type="compositionally biased region" description="Basic and acidic residues" evidence="1">
    <location>
        <begin position="127"/>
        <end position="147"/>
    </location>
</feature>
<feature type="compositionally biased region" description="Acidic residues" evidence="1">
    <location>
        <begin position="97"/>
        <end position="107"/>
    </location>
</feature>
<feature type="region of interest" description="Disordered" evidence="1">
    <location>
        <begin position="86"/>
        <end position="168"/>
    </location>
</feature>
<dbReference type="AlphaFoldDB" id="A0A8H6HCI7"/>